<dbReference type="OrthoDB" id="415068at2759"/>
<proteinExistence type="predicted"/>
<accession>A0A6G0Z3P1</accession>
<evidence type="ECO:0000313" key="2">
    <source>
        <dbReference type="Proteomes" id="UP000478052"/>
    </source>
</evidence>
<sequence>MNIASCYYLLSQSSRHHHLLKEYRIQKQSFKEKSVLCRDSYLFIFFFSDKQNSKSRVFLTMMRVNSRAINFICYSECLQLGNVYIHLNLINIGKLFYLLQHDKLSRHYFIFTFKTIEAFQSISLRTITSAPWYISNHTLHKDLNIEALKLTIIISPSQPTYRISTYGINPGQSPRRLKRRWCRDLSI</sequence>
<name>A0A6G0Z3P1_APHCR</name>
<protein>
    <submittedName>
        <fullName evidence="1">Zinc finger MYM-type protein 6-like</fullName>
    </submittedName>
</protein>
<comment type="caution">
    <text evidence="1">The sequence shown here is derived from an EMBL/GenBank/DDBJ whole genome shotgun (WGS) entry which is preliminary data.</text>
</comment>
<dbReference type="Proteomes" id="UP000478052">
    <property type="component" value="Unassembled WGS sequence"/>
</dbReference>
<organism evidence="1 2">
    <name type="scientific">Aphis craccivora</name>
    <name type="common">Cowpea aphid</name>
    <dbReference type="NCBI Taxonomy" id="307492"/>
    <lineage>
        <taxon>Eukaryota</taxon>
        <taxon>Metazoa</taxon>
        <taxon>Ecdysozoa</taxon>
        <taxon>Arthropoda</taxon>
        <taxon>Hexapoda</taxon>
        <taxon>Insecta</taxon>
        <taxon>Pterygota</taxon>
        <taxon>Neoptera</taxon>
        <taxon>Paraneoptera</taxon>
        <taxon>Hemiptera</taxon>
        <taxon>Sternorrhyncha</taxon>
        <taxon>Aphidomorpha</taxon>
        <taxon>Aphidoidea</taxon>
        <taxon>Aphididae</taxon>
        <taxon>Aphidini</taxon>
        <taxon>Aphis</taxon>
        <taxon>Aphis</taxon>
    </lineage>
</organism>
<evidence type="ECO:0000313" key="1">
    <source>
        <dbReference type="EMBL" id="KAF0765294.1"/>
    </source>
</evidence>
<dbReference type="AlphaFoldDB" id="A0A6G0Z3P1"/>
<keyword evidence="2" id="KW-1185">Reference proteome</keyword>
<dbReference type="EMBL" id="VUJU01001436">
    <property type="protein sequence ID" value="KAF0765294.1"/>
    <property type="molecule type" value="Genomic_DNA"/>
</dbReference>
<reference evidence="1 2" key="1">
    <citation type="submission" date="2019-08" db="EMBL/GenBank/DDBJ databases">
        <title>Whole genome of Aphis craccivora.</title>
        <authorList>
            <person name="Voronova N.V."/>
            <person name="Shulinski R.S."/>
            <person name="Bandarenka Y.V."/>
            <person name="Zhorov D.G."/>
            <person name="Warner D."/>
        </authorList>
    </citation>
    <scope>NUCLEOTIDE SEQUENCE [LARGE SCALE GENOMIC DNA]</scope>
    <source>
        <strain evidence="1">180601</strain>
        <tissue evidence="1">Whole Body</tissue>
    </source>
</reference>
<gene>
    <name evidence="1" type="ORF">FWK35_00008001</name>
</gene>